<dbReference type="SUPFAM" id="SSF46785">
    <property type="entry name" value="Winged helix' DNA-binding domain"/>
    <property type="match status" value="1"/>
</dbReference>
<dbReference type="InterPro" id="IPR036388">
    <property type="entry name" value="WH-like_DNA-bd_sf"/>
</dbReference>
<comment type="caution">
    <text evidence="2">The sequence shown here is derived from an EMBL/GenBank/DDBJ whole genome shotgun (WGS) entry which is preliminary data.</text>
</comment>
<sequence length="153" mass="17017">MNNIGYLLSDCARSMRRVFDERMRSSGITGAQARLLLLVQHDEGQQQSHYASKLDVEPITLCRMVDRLEDAQLLERRSDPVDRRARLTFCTPKGRALAGGLTQQVDQFIADLNAGLTGMQRDALHDGLIGLSVRLAEMELVAGQAQKDLENHG</sequence>
<feature type="domain" description="HTH marR-type" evidence="1">
    <location>
        <begin position="1"/>
        <end position="137"/>
    </location>
</feature>
<dbReference type="InterPro" id="IPR036390">
    <property type="entry name" value="WH_DNA-bd_sf"/>
</dbReference>
<name>A0ABU2ZDW6_9SPHN</name>
<dbReference type="PANTHER" id="PTHR33164:SF43">
    <property type="entry name" value="HTH-TYPE TRANSCRIPTIONAL REPRESSOR YETL"/>
    <property type="match status" value="1"/>
</dbReference>
<dbReference type="Gene3D" id="1.10.10.10">
    <property type="entry name" value="Winged helix-like DNA-binding domain superfamily/Winged helix DNA-binding domain"/>
    <property type="match status" value="1"/>
</dbReference>
<dbReference type="RefSeq" id="WP_311339356.1">
    <property type="nucleotide sequence ID" value="NZ_JAVRHS010000001.1"/>
</dbReference>
<dbReference type="EMBL" id="JAVRHS010000001">
    <property type="protein sequence ID" value="MDT0574794.1"/>
    <property type="molecule type" value="Genomic_DNA"/>
</dbReference>
<dbReference type="PROSITE" id="PS50995">
    <property type="entry name" value="HTH_MARR_2"/>
    <property type="match status" value="1"/>
</dbReference>
<dbReference type="Proteomes" id="UP001259803">
    <property type="component" value="Unassembled WGS sequence"/>
</dbReference>
<protein>
    <submittedName>
        <fullName evidence="2">MarR family transcriptional regulator</fullName>
    </submittedName>
</protein>
<evidence type="ECO:0000313" key="3">
    <source>
        <dbReference type="Proteomes" id="UP001259803"/>
    </source>
</evidence>
<proteinExistence type="predicted"/>
<evidence type="ECO:0000313" key="2">
    <source>
        <dbReference type="EMBL" id="MDT0574794.1"/>
    </source>
</evidence>
<reference evidence="2 3" key="1">
    <citation type="submission" date="2023-09" db="EMBL/GenBank/DDBJ databases">
        <authorList>
            <person name="Rey-Velasco X."/>
        </authorList>
    </citation>
    <scope>NUCLEOTIDE SEQUENCE [LARGE SCALE GENOMIC DNA]</scope>
    <source>
        <strain evidence="2 3">F390</strain>
    </source>
</reference>
<organism evidence="2 3">
    <name type="scientific">Croceicoccus esteveae</name>
    <dbReference type="NCBI Taxonomy" id="3075597"/>
    <lineage>
        <taxon>Bacteria</taxon>
        <taxon>Pseudomonadati</taxon>
        <taxon>Pseudomonadota</taxon>
        <taxon>Alphaproteobacteria</taxon>
        <taxon>Sphingomonadales</taxon>
        <taxon>Erythrobacteraceae</taxon>
        <taxon>Croceicoccus</taxon>
    </lineage>
</organism>
<accession>A0ABU2ZDW6</accession>
<dbReference type="SMART" id="SM00347">
    <property type="entry name" value="HTH_MARR"/>
    <property type="match status" value="1"/>
</dbReference>
<dbReference type="InterPro" id="IPR000835">
    <property type="entry name" value="HTH_MarR-typ"/>
</dbReference>
<dbReference type="InterPro" id="IPR039422">
    <property type="entry name" value="MarR/SlyA-like"/>
</dbReference>
<evidence type="ECO:0000259" key="1">
    <source>
        <dbReference type="PROSITE" id="PS50995"/>
    </source>
</evidence>
<gene>
    <name evidence="2" type="ORF">RM533_01190</name>
</gene>
<keyword evidence="3" id="KW-1185">Reference proteome</keyword>
<dbReference type="Pfam" id="PF01047">
    <property type="entry name" value="MarR"/>
    <property type="match status" value="1"/>
</dbReference>
<dbReference type="PANTHER" id="PTHR33164">
    <property type="entry name" value="TRANSCRIPTIONAL REGULATOR, MARR FAMILY"/>
    <property type="match status" value="1"/>
</dbReference>